<dbReference type="SMART" id="SM01307">
    <property type="entry name" value="RICTOR_M"/>
    <property type="match status" value="1"/>
</dbReference>
<dbReference type="OrthoDB" id="271111at2759"/>
<dbReference type="Pfam" id="PF14664">
    <property type="entry name" value="RICTOR_N"/>
    <property type="match status" value="1"/>
</dbReference>
<dbReference type="STRING" id="50990.A0A4Y7Q7J8"/>
<dbReference type="InterPro" id="IPR029453">
    <property type="entry name" value="Rictor_IV"/>
</dbReference>
<organism evidence="7 8">
    <name type="scientific">Rickenella mellea</name>
    <dbReference type="NCBI Taxonomy" id="50990"/>
    <lineage>
        <taxon>Eukaryota</taxon>
        <taxon>Fungi</taxon>
        <taxon>Dikarya</taxon>
        <taxon>Basidiomycota</taxon>
        <taxon>Agaricomycotina</taxon>
        <taxon>Agaricomycetes</taxon>
        <taxon>Hymenochaetales</taxon>
        <taxon>Rickenellaceae</taxon>
        <taxon>Rickenella</taxon>
    </lineage>
</organism>
<dbReference type="SUPFAM" id="SSF46585">
    <property type="entry name" value="HR1 repeat"/>
    <property type="match status" value="1"/>
</dbReference>
<dbReference type="SMART" id="SM01308">
    <property type="entry name" value="RICTOR_N"/>
    <property type="match status" value="1"/>
</dbReference>
<proteinExistence type="inferred from homology"/>
<gene>
    <name evidence="7" type="ORF">BD410DRAFT_858667</name>
</gene>
<dbReference type="SMART" id="SM01310">
    <property type="entry name" value="RICTOR_V"/>
    <property type="match status" value="1"/>
</dbReference>
<feature type="region of interest" description="Disordered" evidence="3">
    <location>
        <begin position="1281"/>
        <end position="1310"/>
    </location>
</feature>
<dbReference type="InterPro" id="IPR036274">
    <property type="entry name" value="HR1_rpt_sf"/>
</dbReference>
<dbReference type="SMART" id="SM01303">
    <property type="entry name" value="RasGEF_N_2"/>
    <property type="match status" value="1"/>
</dbReference>
<dbReference type="Proteomes" id="UP000294933">
    <property type="component" value="Unassembled WGS sequence"/>
</dbReference>
<feature type="compositionally biased region" description="Polar residues" evidence="3">
    <location>
        <begin position="104"/>
        <end position="115"/>
    </location>
</feature>
<evidence type="ECO:0000313" key="7">
    <source>
        <dbReference type="EMBL" id="TDL23281.1"/>
    </source>
</evidence>
<feature type="compositionally biased region" description="Low complexity" evidence="3">
    <location>
        <begin position="169"/>
        <end position="189"/>
    </location>
</feature>
<dbReference type="SUPFAM" id="SSF48371">
    <property type="entry name" value="ARM repeat"/>
    <property type="match status" value="1"/>
</dbReference>
<evidence type="ECO:0000259" key="4">
    <source>
        <dbReference type="SMART" id="SM01307"/>
    </source>
</evidence>
<feature type="coiled-coil region" evidence="2">
    <location>
        <begin position="48"/>
        <end position="98"/>
    </location>
</feature>
<dbReference type="Gene3D" id="1.10.287.160">
    <property type="entry name" value="HR1 repeat"/>
    <property type="match status" value="1"/>
</dbReference>
<keyword evidence="2" id="KW-0175">Coiled coil</keyword>
<dbReference type="Pfam" id="PF14666">
    <property type="entry name" value="RICTOR_M"/>
    <property type="match status" value="1"/>
</dbReference>
<feature type="compositionally biased region" description="Basic and acidic residues" evidence="3">
    <location>
        <begin position="136"/>
        <end position="146"/>
    </location>
</feature>
<evidence type="ECO:0000256" key="3">
    <source>
        <dbReference type="SAM" id="MobiDB-lite"/>
    </source>
</evidence>
<dbReference type="Pfam" id="PF14668">
    <property type="entry name" value="RICTOR_V"/>
    <property type="match status" value="1"/>
</dbReference>
<feature type="region of interest" description="Disordered" evidence="3">
    <location>
        <begin position="169"/>
        <end position="194"/>
    </location>
</feature>
<evidence type="ECO:0000259" key="5">
    <source>
        <dbReference type="SMART" id="SM01308"/>
    </source>
</evidence>
<dbReference type="GO" id="GO:0031932">
    <property type="term" value="C:TORC2 complex"/>
    <property type="evidence" value="ECO:0007669"/>
    <property type="project" value="InterPro"/>
</dbReference>
<dbReference type="InterPro" id="IPR016024">
    <property type="entry name" value="ARM-type_fold"/>
</dbReference>
<evidence type="ECO:0000259" key="6">
    <source>
        <dbReference type="SMART" id="SM01310"/>
    </source>
</evidence>
<dbReference type="InterPro" id="IPR028267">
    <property type="entry name" value="Pianissimo_N"/>
</dbReference>
<feature type="domain" description="Rapamycin-insensitive companion of mTOR" evidence="6">
    <location>
        <begin position="1052"/>
        <end position="1124"/>
    </location>
</feature>
<dbReference type="Pfam" id="PF14663">
    <property type="entry name" value="RasGEF_N_2"/>
    <property type="match status" value="1"/>
</dbReference>
<dbReference type="PANTHER" id="PTHR13298">
    <property type="entry name" value="CYTOSOLIC REGULATOR PIANISSIMO"/>
    <property type="match status" value="1"/>
</dbReference>
<dbReference type="InterPro" id="IPR029451">
    <property type="entry name" value="RICTOR_M"/>
</dbReference>
<dbReference type="VEuPathDB" id="FungiDB:BD410DRAFT_858667"/>
<evidence type="ECO:0008006" key="9">
    <source>
        <dbReference type="Google" id="ProtNLM"/>
    </source>
</evidence>
<dbReference type="InterPro" id="IPR029452">
    <property type="entry name" value="RICTOR_V"/>
</dbReference>
<feature type="compositionally biased region" description="Acidic residues" evidence="3">
    <location>
        <begin position="1290"/>
        <end position="1305"/>
    </location>
</feature>
<reference evidence="7 8" key="1">
    <citation type="submission" date="2018-06" db="EMBL/GenBank/DDBJ databases">
        <title>A transcriptomic atlas of mushroom development highlights an independent origin of complex multicellularity.</title>
        <authorList>
            <consortium name="DOE Joint Genome Institute"/>
            <person name="Krizsan K."/>
            <person name="Almasi E."/>
            <person name="Merenyi Z."/>
            <person name="Sahu N."/>
            <person name="Viragh M."/>
            <person name="Koszo T."/>
            <person name="Mondo S."/>
            <person name="Kiss B."/>
            <person name="Balint B."/>
            <person name="Kues U."/>
            <person name="Barry K."/>
            <person name="Hegedus J.C."/>
            <person name="Henrissat B."/>
            <person name="Johnson J."/>
            <person name="Lipzen A."/>
            <person name="Ohm R."/>
            <person name="Nagy I."/>
            <person name="Pangilinan J."/>
            <person name="Yan J."/>
            <person name="Xiong Y."/>
            <person name="Grigoriev I.V."/>
            <person name="Hibbett D.S."/>
            <person name="Nagy L.G."/>
        </authorList>
    </citation>
    <scope>NUCLEOTIDE SEQUENCE [LARGE SCALE GENOMIC DNA]</scope>
    <source>
        <strain evidence="7 8">SZMC22713</strain>
    </source>
</reference>
<comment type="similarity">
    <text evidence="1">Belongs to the RICTOR family.</text>
</comment>
<dbReference type="GO" id="GO:0038203">
    <property type="term" value="P:TORC2 signaling"/>
    <property type="evidence" value="ECO:0007669"/>
    <property type="project" value="TreeGrafter"/>
</dbReference>
<keyword evidence="8" id="KW-1185">Reference proteome</keyword>
<feature type="domain" description="Rapamycin-insensitive companion of mTOR middle" evidence="4">
    <location>
        <begin position="656"/>
        <end position="881"/>
    </location>
</feature>
<dbReference type="PANTHER" id="PTHR13298:SF11">
    <property type="entry name" value="RAPAMYCIN-INSENSITIVE COMPANION OF MTOR"/>
    <property type="match status" value="1"/>
</dbReference>
<name>A0A4Y7Q7J8_9AGAM</name>
<feature type="region of interest" description="Disordered" evidence="3">
    <location>
        <begin position="104"/>
        <end position="146"/>
    </location>
</feature>
<sequence>MPRRSTDSGLTTNRSNTPITLVSRNSISEANGLNLFPELEGKDGAQQLELLNAMLEKENRIKEGAENLLKVQLKDALRSEVESELELANNKIDAILKRIEASSSRGLRKTPSGTRIPSPVIQKRKLGGQGPTPSARHREDNADKDDFRNAKQQASALIKTLSAYARQNLTPTSASSASSSSSTSPLPTTEQELDRARTETMARLIVILQKNMRVAYEVDVSELIQIVMPALSDRASKKSRATAYRLIRHVMIDIEAVERFQEHHLDWFIVKSLARDNKYAIEREQVIKLIRAIVEVGSERRAPHTSAGSGTVPLSEAIMRALISVAEQVEDPFRNICCQTLIEILLIDIDLMAKTGGIRVLLQSLSEGPVEIGPILATAFLYIVDAPKTRAYLHPGTDIEIALSGITDAYGKGAVHGERMRVCSKVISVMLRTWSGIMYLCMNDMLAIRTMINTLRIPSLETREIVLDMFFELLNIKAPEWYQTFIDGRRLTMYRRQRPASNTHKEHQNTNREPRKLKLTDQYISLLTLILTKAGLIEALTAMLEEAITGSNLSRKAMLLMGEVLQIANQVLPLEIAAKIQTIPRIFDLAADYTQGEHFIVGTSALSAIDSFNRNKARLQPGPVKDVRQRANSVEDPVRRGQRQVEQVKIKLGMQMDDRAFQATLLETQVMLTKDHTKWNFDTLSDLIEGPLLNPKRLEEAIKVSKFVKRLMSFFHPFSHRFADIKKSKSNLRWIKLGCSLLTTLMTNPDGVKYLANEDDFLPQIAKSFIQLDPFNGSPDSDPIFSKKRVEETLTAGYLDMLGTLSKQKDGIELMEKFKIFTVFYHLSELRSREDLIKGIIENIDYTIDGHPRIVLSKALTSSYKHIRLYATKHLGKLIQGTAKANAWTLRLLLTQLYDPAMEVCKLAVDYLEEACESSDILKVVVDMQPTLEHLGEIGHPLLMKFMSTPVGFRYLYDVGYIDREMDMWLHERNFHYVVEVEVYLSRELNFNPMEDDDDDTLAFDGTVPPHFYGEMAKTDLGCQVLHDKGHFADFAHFIRQHGLESEDFEIILKLKSILWAVGNIAATEGGLPFLEEEEIVPAILEIAEQSPVLSVRGTCFYALGLVSSTAQGAEILDDYGWGATLSPLGSPTGLCIPIDVERFVSIPPWKTPSFGEEDTRRLVLPTQQAEVEVMTAIHNLANTVIANAASRSLAKLKTRPEYRSVFSSPSLFYRVLHTISTQRYRLPVRRYILDLFDIQLDSNVIKTLIECEKTLTNLSKHTTSPKVMKLQPRVVSIFGPNRGRRASESDGEDDLDDEEDTDTVMEERPVSLQPVKRIVGFD</sequence>
<protein>
    <recommendedName>
        <fullName evidence="9">REM-1 domain-containing protein</fullName>
    </recommendedName>
</protein>
<dbReference type="EMBL" id="ML170171">
    <property type="protein sequence ID" value="TDL23281.1"/>
    <property type="molecule type" value="Genomic_DNA"/>
</dbReference>
<evidence type="ECO:0000313" key="8">
    <source>
        <dbReference type="Proteomes" id="UP000294933"/>
    </source>
</evidence>
<feature type="domain" description="Rapamycin-insensitive companion of mTOR N-terminal" evidence="5">
    <location>
        <begin position="198"/>
        <end position="573"/>
    </location>
</feature>
<evidence type="ECO:0000256" key="2">
    <source>
        <dbReference type="SAM" id="Coils"/>
    </source>
</evidence>
<evidence type="ECO:0000256" key="1">
    <source>
        <dbReference type="ARBA" id="ARBA00008878"/>
    </source>
</evidence>
<accession>A0A4Y7Q7J8</accession>
<dbReference type="InterPro" id="IPR028268">
    <property type="entry name" value="Pianissimo_fam"/>
</dbReference>